<reference evidence="11 12" key="1">
    <citation type="journal article" date="2019" name="Nat. Microbiol.">
        <title>Mediterranean grassland soil C-N compound turnover is dependent on rainfall and depth, and is mediated by genomically divergent microorganisms.</title>
        <authorList>
            <person name="Diamond S."/>
            <person name="Andeer P.F."/>
            <person name="Li Z."/>
            <person name="Crits-Christoph A."/>
            <person name="Burstein D."/>
            <person name="Anantharaman K."/>
            <person name="Lane K.R."/>
            <person name="Thomas B.C."/>
            <person name="Pan C."/>
            <person name="Northen T.R."/>
            <person name="Banfield J.F."/>
        </authorList>
    </citation>
    <scope>NUCLEOTIDE SEQUENCE [LARGE SCALE GENOMIC DNA]</scope>
    <source>
        <strain evidence="11">NP_3</strain>
    </source>
</reference>
<dbReference type="InterPro" id="IPR001986">
    <property type="entry name" value="Enolpyruvate_Tfrase_dom"/>
</dbReference>
<evidence type="ECO:0000313" key="12">
    <source>
        <dbReference type="Proteomes" id="UP000318509"/>
    </source>
</evidence>
<organism evidence="11 12">
    <name type="scientific">Candidatus Segetimicrobium genomatis</name>
    <dbReference type="NCBI Taxonomy" id="2569760"/>
    <lineage>
        <taxon>Bacteria</taxon>
        <taxon>Bacillati</taxon>
        <taxon>Candidatus Sysuimicrobiota</taxon>
        <taxon>Candidatus Sysuimicrobiia</taxon>
        <taxon>Candidatus Sysuimicrobiales</taxon>
        <taxon>Candidatus Segetimicrobiaceae</taxon>
        <taxon>Candidatus Segetimicrobium</taxon>
    </lineage>
</organism>
<keyword evidence="6 9" id="KW-0808">Transferase</keyword>
<evidence type="ECO:0000256" key="8">
    <source>
        <dbReference type="ARBA" id="ARBA00044633"/>
    </source>
</evidence>
<evidence type="ECO:0000256" key="5">
    <source>
        <dbReference type="ARBA" id="ARBA00022605"/>
    </source>
</evidence>
<comment type="subcellular location">
    <subcellularLocation>
        <location evidence="9">Cytoplasm</location>
    </subcellularLocation>
</comment>
<dbReference type="CDD" id="cd01556">
    <property type="entry name" value="EPSP_synthase"/>
    <property type="match status" value="1"/>
</dbReference>
<dbReference type="GO" id="GO:0003866">
    <property type="term" value="F:3-phosphoshikimate 1-carboxyvinyltransferase activity"/>
    <property type="evidence" value="ECO:0007669"/>
    <property type="project" value="UniProtKB-UniRule"/>
</dbReference>
<dbReference type="UniPathway" id="UPA00053">
    <property type="reaction ID" value="UER00089"/>
</dbReference>
<feature type="binding site" evidence="9">
    <location>
        <position position="92"/>
    </location>
    <ligand>
        <name>phosphoenolpyruvate</name>
        <dbReference type="ChEBI" id="CHEBI:58702"/>
    </ligand>
</feature>
<comment type="caution">
    <text evidence="9">Lacks conserved residue(s) required for the propagation of feature annotation.</text>
</comment>
<comment type="caution">
    <text evidence="11">The sequence shown here is derived from an EMBL/GenBank/DDBJ whole genome shotgun (WGS) entry which is preliminary data.</text>
</comment>
<comment type="function">
    <text evidence="1 9">Catalyzes the transfer of the enolpyruvyl moiety of phosphoenolpyruvate (PEP) to the 5-hydroxyl of shikimate-3-phosphate (S3P) to produce enolpyruvyl shikimate-3-phosphate and inorganic phosphate.</text>
</comment>
<dbReference type="GO" id="GO:0009423">
    <property type="term" value="P:chorismate biosynthetic process"/>
    <property type="evidence" value="ECO:0007669"/>
    <property type="project" value="UniProtKB-UniRule"/>
</dbReference>
<dbReference type="PANTHER" id="PTHR21090">
    <property type="entry name" value="AROM/DEHYDROQUINATE SYNTHASE"/>
    <property type="match status" value="1"/>
</dbReference>
<evidence type="ECO:0000256" key="1">
    <source>
        <dbReference type="ARBA" id="ARBA00002174"/>
    </source>
</evidence>
<dbReference type="InterPro" id="IPR023193">
    <property type="entry name" value="EPSP_synthase_CS"/>
</dbReference>
<evidence type="ECO:0000259" key="10">
    <source>
        <dbReference type="Pfam" id="PF00275"/>
    </source>
</evidence>
<name>A0A537K3G3_9BACT</name>
<dbReference type="PROSITE" id="PS00885">
    <property type="entry name" value="EPSP_SYNTHASE_2"/>
    <property type="match status" value="1"/>
</dbReference>
<evidence type="ECO:0000256" key="9">
    <source>
        <dbReference type="HAMAP-Rule" id="MF_00210"/>
    </source>
</evidence>
<dbReference type="SUPFAM" id="SSF55205">
    <property type="entry name" value="EPT/RTPC-like"/>
    <property type="match status" value="1"/>
</dbReference>
<sequence length="427" mass="44402">MVTPLVVSPGRALQGVLRVPGDKSISHRGAIIGAIAHGTTRVSGFLQADDCRSTLRCLRAAGVPIDERVDEIEVRGRPLQEPEEVLDVGNSGTTIRLLAGVLAGHPFHSVLTGDASIRRRPMDRIADPLRRMGARVSGRQGGRLAPLAIDGGRLSGIDYATPVASAQVKSAVLLAGLFAAGPTSVREPAQSRDHTERMLGVFGAAVERDGLTTRLRGPVALRAAQVRVPGDFSSAAYFIVAASLVPGSRVEIRDVGLNPTRTGLLDILTMMGARVEVADLREEGGEPVGTVAVRATPLHGAVIGGDLVPRAIDELPVLAVAACLAEGETVIRDAAELRVKESDRVEALARELGRLGARVEPRPDGMVIAGGRPLRGGRVTSGGDHRIAMSLAVAGLCAGGSVTVDDPGNIETSFPGFAEALRRATGG</sequence>
<dbReference type="EC" id="2.5.1.19" evidence="9"/>
<feature type="binding site" evidence="9">
    <location>
        <position position="28"/>
    </location>
    <ligand>
        <name>3-phosphoshikimate</name>
        <dbReference type="ChEBI" id="CHEBI:145989"/>
    </ligand>
</feature>
<feature type="binding site" evidence="9">
    <location>
        <position position="167"/>
    </location>
    <ligand>
        <name>phosphoenolpyruvate</name>
        <dbReference type="ChEBI" id="CHEBI:58702"/>
    </ligand>
</feature>
<dbReference type="NCBIfam" id="TIGR01356">
    <property type="entry name" value="aroA"/>
    <property type="match status" value="1"/>
</dbReference>
<comment type="pathway">
    <text evidence="2 9">Metabolic intermediate biosynthesis; chorismate biosynthesis; chorismate from D-erythrose 4-phosphate and phosphoenolpyruvate: step 6/7.</text>
</comment>
<evidence type="ECO:0000256" key="3">
    <source>
        <dbReference type="ARBA" id="ARBA00009948"/>
    </source>
</evidence>
<feature type="binding site" evidence="9">
    <location>
        <position position="340"/>
    </location>
    <ligand>
        <name>3-phosphoshikimate</name>
        <dbReference type="ChEBI" id="CHEBI:145989"/>
    </ligand>
</feature>
<feature type="binding site" evidence="9">
    <location>
        <position position="386"/>
    </location>
    <ligand>
        <name>phosphoenolpyruvate</name>
        <dbReference type="ChEBI" id="CHEBI:58702"/>
    </ligand>
</feature>
<dbReference type="Pfam" id="PF00275">
    <property type="entry name" value="EPSP_synthase"/>
    <property type="match status" value="1"/>
</dbReference>
<dbReference type="HAMAP" id="MF_00210">
    <property type="entry name" value="EPSP_synth"/>
    <property type="match status" value="1"/>
</dbReference>
<evidence type="ECO:0000313" key="11">
    <source>
        <dbReference type="EMBL" id="TMI90274.1"/>
    </source>
</evidence>
<keyword evidence="7 9" id="KW-0057">Aromatic amino acid biosynthesis</keyword>
<dbReference type="FunFam" id="3.65.10.10:FF:000005">
    <property type="entry name" value="3-phosphoshikimate 1-carboxyvinyltransferase"/>
    <property type="match status" value="1"/>
</dbReference>
<dbReference type="PIRSF" id="PIRSF000505">
    <property type="entry name" value="EPSPS"/>
    <property type="match status" value="1"/>
</dbReference>
<dbReference type="EMBL" id="VBAK01000114">
    <property type="protein sequence ID" value="TMI90274.1"/>
    <property type="molecule type" value="Genomic_DNA"/>
</dbReference>
<dbReference type="InterPro" id="IPR036968">
    <property type="entry name" value="Enolpyruvate_Tfrase_sf"/>
</dbReference>
<dbReference type="InterPro" id="IPR013792">
    <property type="entry name" value="RNA3'P_cycl/enolpyr_Trfase_a/b"/>
</dbReference>
<gene>
    <name evidence="9 11" type="primary">aroA</name>
    <name evidence="11" type="ORF">E6H00_07145</name>
</gene>
<keyword evidence="5 9" id="KW-0028">Amino-acid biosynthesis</keyword>
<dbReference type="Proteomes" id="UP000318509">
    <property type="component" value="Unassembled WGS sequence"/>
</dbReference>
<feature type="binding site" evidence="9">
    <location>
        <position position="165"/>
    </location>
    <ligand>
        <name>3-phosphoshikimate</name>
        <dbReference type="ChEBI" id="CHEBI:145989"/>
    </ligand>
</feature>
<feature type="domain" description="Enolpyruvate transferase" evidence="10">
    <location>
        <begin position="8"/>
        <end position="421"/>
    </location>
</feature>
<comment type="subunit">
    <text evidence="9">Monomer.</text>
</comment>
<feature type="binding site" evidence="9">
    <location>
        <position position="344"/>
    </location>
    <ligand>
        <name>phosphoenolpyruvate</name>
        <dbReference type="ChEBI" id="CHEBI:58702"/>
    </ligand>
</feature>
<dbReference type="Gene3D" id="3.65.10.10">
    <property type="entry name" value="Enolpyruvate transferase domain"/>
    <property type="match status" value="2"/>
</dbReference>
<feature type="binding site" evidence="9">
    <location>
        <position position="313"/>
    </location>
    <ligand>
        <name>3-phosphoshikimate</name>
        <dbReference type="ChEBI" id="CHEBI:145989"/>
    </ligand>
</feature>
<accession>A0A537K3G3</accession>
<evidence type="ECO:0000256" key="4">
    <source>
        <dbReference type="ARBA" id="ARBA00022490"/>
    </source>
</evidence>
<evidence type="ECO:0000256" key="6">
    <source>
        <dbReference type="ARBA" id="ARBA00022679"/>
    </source>
</evidence>
<dbReference type="GO" id="GO:0005737">
    <property type="term" value="C:cytoplasm"/>
    <property type="evidence" value="ECO:0007669"/>
    <property type="project" value="UniProtKB-SubCell"/>
</dbReference>
<dbReference type="InterPro" id="IPR006264">
    <property type="entry name" value="EPSP_synthase"/>
</dbReference>
<dbReference type="FunFam" id="3.65.10.10:FF:000006">
    <property type="entry name" value="3-phosphoshikimate 1-carboxyvinyltransferase"/>
    <property type="match status" value="1"/>
</dbReference>
<feature type="binding site" evidence="9">
    <location>
        <position position="24"/>
    </location>
    <ligand>
        <name>3-phosphoshikimate</name>
        <dbReference type="ChEBI" id="CHEBI:145989"/>
    </ligand>
</feature>
<dbReference type="GO" id="GO:0009073">
    <property type="term" value="P:aromatic amino acid family biosynthetic process"/>
    <property type="evidence" value="ECO:0007669"/>
    <property type="project" value="UniProtKB-KW"/>
</dbReference>
<comment type="catalytic activity">
    <reaction evidence="8">
        <text>3-phosphoshikimate + phosphoenolpyruvate = 5-O-(1-carboxyvinyl)-3-phosphoshikimate + phosphate</text>
        <dbReference type="Rhea" id="RHEA:21256"/>
        <dbReference type="ChEBI" id="CHEBI:43474"/>
        <dbReference type="ChEBI" id="CHEBI:57701"/>
        <dbReference type="ChEBI" id="CHEBI:58702"/>
        <dbReference type="ChEBI" id="CHEBI:145989"/>
        <dbReference type="EC" id="2.5.1.19"/>
    </reaction>
    <physiologicalReaction direction="left-to-right" evidence="8">
        <dbReference type="Rhea" id="RHEA:21257"/>
    </physiologicalReaction>
</comment>
<keyword evidence="4 9" id="KW-0963">Cytoplasm</keyword>
<evidence type="ECO:0000256" key="2">
    <source>
        <dbReference type="ARBA" id="ARBA00004811"/>
    </source>
</evidence>
<feature type="binding site" evidence="9">
    <location>
        <position position="23"/>
    </location>
    <ligand>
        <name>phosphoenolpyruvate</name>
        <dbReference type="ChEBI" id="CHEBI:58702"/>
    </ligand>
</feature>
<proteinExistence type="inferred from homology"/>
<feature type="binding site" evidence="9">
    <location>
        <position position="167"/>
    </location>
    <ligand>
        <name>3-phosphoshikimate</name>
        <dbReference type="ChEBI" id="CHEBI:145989"/>
    </ligand>
</feature>
<dbReference type="GO" id="GO:0008652">
    <property type="term" value="P:amino acid biosynthetic process"/>
    <property type="evidence" value="ECO:0007669"/>
    <property type="project" value="UniProtKB-KW"/>
</dbReference>
<evidence type="ECO:0000256" key="7">
    <source>
        <dbReference type="ARBA" id="ARBA00023141"/>
    </source>
</evidence>
<dbReference type="PANTHER" id="PTHR21090:SF5">
    <property type="entry name" value="PENTAFUNCTIONAL AROM POLYPEPTIDE"/>
    <property type="match status" value="1"/>
</dbReference>
<feature type="binding site" evidence="9">
    <location>
        <position position="23"/>
    </location>
    <ligand>
        <name>3-phosphoshikimate</name>
        <dbReference type="ChEBI" id="CHEBI:145989"/>
    </ligand>
</feature>
<protein>
    <recommendedName>
        <fullName evidence="9">3-phosphoshikimate 1-carboxyvinyltransferase</fullName>
        <ecNumber evidence="9">2.5.1.19</ecNumber>
    </recommendedName>
    <alternativeName>
        <fullName evidence="9">5-enolpyruvylshikimate-3-phosphate synthase</fullName>
        <shortName evidence="9">EPSP synthase</shortName>
        <shortName evidence="9">EPSPS</shortName>
    </alternativeName>
</protein>
<feature type="active site" description="Proton acceptor" evidence="9">
    <location>
        <position position="313"/>
    </location>
</feature>
<comment type="similarity">
    <text evidence="3 9">Belongs to the EPSP synthase family.</text>
</comment>
<dbReference type="PROSITE" id="PS00104">
    <property type="entry name" value="EPSP_SYNTHASE_1"/>
    <property type="match status" value="1"/>
</dbReference>
<dbReference type="AlphaFoldDB" id="A0A537K3G3"/>
<feature type="binding site" evidence="9">
    <location>
        <position position="120"/>
    </location>
    <ligand>
        <name>phosphoenolpyruvate</name>
        <dbReference type="ChEBI" id="CHEBI:58702"/>
    </ligand>
</feature>